<dbReference type="GO" id="GO:0004869">
    <property type="term" value="F:cysteine-type endopeptidase inhibitor activity"/>
    <property type="evidence" value="ECO:0007669"/>
    <property type="project" value="InterPro"/>
</dbReference>
<dbReference type="Pfam" id="PF00031">
    <property type="entry name" value="Cystatin"/>
    <property type="match status" value="1"/>
</dbReference>
<gene>
    <name evidence="3" type="ORF">TR121272</name>
</gene>
<organism evidence="3">
    <name type="scientific">Schistocephalus solidus</name>
    <name type="common">Tapeworm</name>
    <dbReference type="NCBI Taxonomy" id="70667"/>
    <lineage>
        <taxon>Eukaryota</taxon>
        <taxon>Metazoa</taxon>
        <taxon>Spiralia</taxon>
        <taxon>Lophotrochozoa</taxon>
        <taxon>Platyhelminthes</taxon>
        <taxon>Cestoda</taxon>
        <taxon>Eucestoda</taxon>
        <taxon>Diphyllobothriidea</taxon>
        <taxon>Diphyllobothriidae</taxon>
        <taxon>Schistocephalus</taxon>
    </lineage>
</organism>
<evidence type="ECO:0000313" key="3">
    <source>
        <dbReference type="EMBL" id="JAP55205.1"/>
    </source>
</evidence>
<keyword evidence="1" id="KW-0732">Signal</keyword>
<accession>A0A0X3PTB8</accession>
<dbReference type="InterPro" id="IPR046350">
    <property type="entry name" value="Cystatin_sf"/>
</dbReference>
<proteinExistence type="predicted"/>
<evidence type="ECO:0000256" key="1">
    <source>
        <dbReference type="SAM" id="SignalP"/>
    </source>
</evidence>
<reference evidence="3" key="1">
    <citation type="submission" date="2016-01" db="EMBL/GenBank/DDBJ databases">
        <title>Reference transcriptome for the parasite Schistocephalus solidus: insights into the molecular evolution of parasitism.</title>
        <authorList>
            <person name="Hebert F.O."/>
            <person name="Grambauer S."/>
            <person name="Barber I."/>
            <person name="Landry C.R."/>
            <person name="Aubin-Horth N."/>
        </authorList>
    </citation>
    <scope>NUCLEOTIDE SEQUENCE</scope>
</reference>
<dbReference type="AlphaFoldDB" id="A0A0X3PTB8"/>
<dbReference type="Gene3D" id="3.10.450.10">
    <property type="match status" value="1"/>
</dbReference>
<dbReference type="EMBL" id="GEEE01008020">
    <property type="protein sequence ID" value="JAP55205.1"/>
    <property type="molecule type" value="Transcribed_RNA"/>
</dbReference>
<feature type="chain" id="PRO_5007051302" evidence="1">
    <location>
        <begin position="18"/>
        <end position="129"/>
    </location>
</feature>
<dbReference type="SUPFAM" id="SSF54403">
    <property type="entry name" value="Cystatin/monellin"/>
    <property type="match status" value="1"/>
</dbReference>
<dbReference type="InterPro" id="IPR000010">
    <property type="entry name" value="Cystatin_dom"/>
</dbReference>
<feature type="domain" description="Cystatin" evidence="2">
    <location>
        <begin position="34"/>
        <end position="98"/>
    </location>
</feature>
<name>A0A0X3PTB8_SCHSO</name>
<sequence length="129" mass="13991">MQTTFAALLLVFSLADCLMSGGKSPLTEEDLRGESFKEALAASLKALGDESGGCVSYALEKVLNGTKQVVAGILYEWSMTVKQTPLISSTKCVEWCDVSCEETPTFSVSAWIKPYPSDPKKTVVTLKRM</sequence>
<evidence type="ECO:0000259" key="2">
    <source>
        <dbReference type="Pfam" id="PF00031"/>
    </source>
</evidence>
<protein>
    <submittedName>
        <fullName evidence="3">Cystatin domain</fullName>
    </submittedName>
</protein>
<feature type="signal peptide" evidence="1">
    <location>
        <begin position="1"/>
        <end position="17"/>
    </location>
</feature>